<keyword evidence="3" id="KW-1185">Reference proteome</keyword>
<dbReference type="PANTHER" id="PTHR35908:SF1">
    <property type="entry name" value="CONSERVED PROTEIN"/>
    <property type="match status" value="1"/>
</dbReference>
<comment type="caution">
    <text evidence="2">The sequence shown here is derived from an EMBL/GenBank/DDBJ whole genome shotgun (WGS) entry which is preliminary data.</text>
</comment>
<evidence type="ECO:0000259" key="1">
    <source>
        <dbReference type="Pfam" id="PF18029"/>
    </source>
</evidence>
<reference evidence="2 3" key="1">
    <citation type="submission" date="2020-08" db="EMBL/GenBank/DDBJ databases">
        <title>Genomic Encyclopedia of Type Strains, Phase IV (KMG-IV): sequencing the most valuable type-strain genomes for metagenomic binning, comparative biology and taxonomic classification.</title>
        <authorList>
            <person name="Goeker M."/>
        </authorList>
    </citation>
    <scope>NUCLEOTIDE SEQUENCE [LARGE SCALE GENOMIC DNA]</scope>
    <source>
        <strain evidence="2 3">YIM 65646</strain>
    </source>
</reference>
<accession>A0A841FBZ9</accession>
<dbReference type="Gene3D" id="3.10.180.10">
    <property type="entry name" value="2,3-Dihydroxybiphenyl 1,2-Dioxygenase, domain 1"/>
    <property type="match status" value="2"/>
</dbReference>
<protein>
    <recommendedName>
        <fullName evidence="1">Glyoxalase-like domain-containing protein</fullName>
    </recommendedName>
</protein>
<sequence length="253" mass="27496">MTRTPGTDTDAESPVRWSYAFIDRLDGTADAFWRAVTATGASARRGEEDQFATLLPGDGHAYVKTQTVGANPGSHLDLCVEDMPAFAARAVELGARIVTELDDVIVLASPGGAPFCVVAWEAETGRSAPVEIGDSRTRLDQLCVDVAPADFEAESRFWPALTGWTTGAGILPEFTWVRQPRELPLRILIQRMAETGPARMHLDFACADIDAAREVHERLGASHVASHVRWHVMRDPGGVEYCLTVRDPDTGVI</sequence>
<dbReference type="AlphaFoldDB" id="A0A841FBZ9"/>
<feature type="domain" description="Glyoxalase-like" evidence="1">
    <location>
        <begin position="141"/>
        <end position="244"/>
    </location>
</feature>
<gene>
    <name evidence="2" type="ORF">HNR73_001161</name>
</gene>
<dbReference type="InterPro" id="IPR041581">
    <property type="entry name" value="Glyoxalase_6"/>
</dbReference>
<dbReference type="Proteomes" id="UP000548476">
    <property type="component" value="Unassembled WGS sequence"/>
</dbReference>
<dbReference type="SUPFAM" id="SSF54593">
    <property type="entry name" value="Glyoxalase/Bleomycin resistance protein/Dihydroxybiphenyl dioxygenase"/>
    <property type="match status" value="2"/>
</dbReference>
<evidence type="ECO:0000313" key="2">
    <source>
        <dbReference type="EMBL" id="MBB6033314.1"/>
    </source>
</evidence>
<organism evidence="2 3">
    <name type="scientific">Phytomonospora endophytica</name>
    <dbReference type="NCBI Taxonomy" id="714109"/>
    <lineage>
        <taxon>Bacteria</taxon>
        <taxon>Bacillati</taxon>
        <taxon>Actinomycetota</taxon>
        <taxon>Actinomycetes</taxon>
        <taxon>Micromonosporales</taxon>
        <taxon>Micromonosporaceae</taxon>
        <taxon>Phytomonospora</taxon>
    </lineage>
</organism>
<dbReference type="Pfam" id="PF18029">
    <property type="entry name" value="Glyoxalase_6"/>
    <property type="match status" value="2"/>
</dbReference>
<dbReference type="PANTHER" id="PTHR35908">
    <property type="entry name" value="HYPOTHETICAL FUSION PROTEIN"/>
    <property type="match status" value="1"/>
</dbReference>
<dbReference type="RefSeq" id="WP_184786189.1">
    <property type="nucleotide sequence ID" value="NZ_BONT01000025.1"/>
</dbReference>
<dbReference type="EMBL" id="JACHGT010000002">
    <property type="protein sequence ID" value="MBB6033314.1"/>
    <property type="molecule type" value="Genomic_DNA"/>
</dbReference>
<name>A0A841FBZ9_9ACTN</name>
<dbReference type="InterPro" id="IPR029068">
    <property type="entry name" value="Glyas_Bleomycin-R_OHBP_Dase"/>
</dbReference>
<evidence type="ECO:0000313" key="3">
    <source>
        <dbReference type="Proteomes" id="UP000548476"/>
    </source>
</evidence>
<proteinExistence type="predicted"/>
<feature type="domain" description="Glyoxalase-like" evidence="1">
    <location>
        <begin position="31"/>
        <end position="118"/>
    </location>
</feature>